<dbReference type="RefSeq" id="WP_147704750.1">
    <property type="nucleotide sequence ID" value="NZ_VDUY01000004.1"/>
</dbReference>
<dbReference type="AlphaFoldDB" id="A0A5C8NWJ2"/>
<reference evidence="2 3" key="1">
    <citation type="submission" date="2019-06" db="EMBL/GenBank/DDBJ databases">
        <title>Quisquiliibacterium sp. nov., isolated from a maize field.</title>
        <authorList>
            <person name="Lin S.-Y."/>
            <person name="Tsai C.-F."/>
            <person name="Young C.-C."/>
        </authorList>
    </citation>
    <scope>NUCLEOTIDE SEQUENCE [LARGE SCALE GENOMIC DNA]</scope>
    <source>
        <strain evidence="2 3">CC-CFT501</strain>
    </source>
</reference>
<proteinExistence type="predicted"/>
<dbReference type="Proteomes" id="UP000321548">
    <property type="component" value="Unassembled WGS sequence"/>
</dbReference>
<dbReference type="OrthoDB" id="9758211at2"/>
<evidence type="ECO:0000313" key="2">
    <source>
        <dbReference type="EMBL" id="TXL65554.1"/>
    </source>
</evidence>
<dbReference type="InterPro" id="IPR036465">
    <property type="entry name" value="vWFA_dom_sf"/>
</dbReference>
<evidence type="ECO:0000313" key="3">
    <source>
        <dbReference type="Proteomes" id="UP000321548"/>
    </source>
</evidence>
<name>A0A5C8NWJ2_9BURK</name>
<protein>
    <recommendedName>
        <fullName evidence="1">VWFA domain-containing protein</fullName>
    </recommendedName>
</protein>
<dbReference type="PANTHER" id="PTHR41248">
    <property type="entry name" value="NORD PROTEIN"/>
    <property type="match status" value="1"/>
</dbReference>
<dbReference type="InterPro" id="IPR051928">
    <property type="entry name" value="NorD/CobT"/>
</dbReference>
<dbReference type="SMART" id="SM00327">
    <property type="entry name" value="VWA"/>
    <property type="match status" value="1"/>
</dbReference>
<dbReference type="EMBL" id="VDUY01000004">
    <property type="protein sequence ID" value="TXL65554.1"/>
    <property type="molecule type" value="Genomic_DNA"/>
</dbReference>
<organism evidence="2 3">
    <name type="scientific">Zeimonas arvi</name>
    <dbReference type="NCBI Taxonomy" id="2498847"/>
    <lineage>
        <taxon>Bacteria</taxon>
        <taxon>Pseudomonadati</taxon>
        <taxon>Pseudomonadota</taxon>
        <taxon>Betaproteobacteria</taxon>
        <taxon>Burkholderiales</taxon>
        <taxon>Burkholderiaceae</taxon>
        <taxon>Zeimonas</taxon>
    </lineage>
</organism>
<comment type="caution">
    <text evidence="2">The sequence shown here is derived from an EMBL/GenBank/DDBJ whole genome shotgun (WGS) entry which is preliminary data.</text>
</comment>
<accession>A0A5C8NWJ2</accession>
<sequence length="562" mass="59982">MAAPQAARYLGPYLRALWASPVSIGALPEPAPRAVLGDALLRLPAGALGSRDLALATAAHAGAHRAHGGPPFDRGALKPVQLALVGLLEDARVEWLAARELPGLRALWLAFHAAGPESGNGFEMLLQRLARSLLDPGYRDPHPWVQKGRRLFFGDAEGRALAVGAPQALRRAASLLGNDIGQMRLQFNAKLYRIEPAYRDDNSHLWIDEPQAVDASLPPEGVPDADATTSARASEQVSVEASVAYPEWDRLIARYRPRWARVFERLPERPGSPEAIRRLEAALRGRAAVSRGLADRLESLQRARRGERPVRAADGEDFHPGALVDARVAQRMRSTPDPRVYLRCGPGRDPAAFAILLDASASTARPSKPDAVAIGEGAGAGRVATVLDAARLAALLAAEAVERTGSSCALMAFASNGRGEVEVLALKGFDERAGDPAVLARAAGLRSRWSTRLGAALRHATAALARRPERFRHLLVLSDGEPHDVDIHDARYLVEDLRMALREAARAGVAVSCLDIEAASSGPLRPGAPSMRSAFAPGAWRAVRRLDALPAAFAAAIGQAGR</sequence>
<dbReference type="InterPro" id="IPR002035">
    <property type="entry name" value="VWF_A"/>
</dbReference>
<dbReference type="PANTHER" id="PTHR41248:SF1">
    <property type="entry name" value="NORD PROTEIN"/>
    <property type="match status" value="1"/>
</dbReference>
<evidence type="ECO:0000259" key="1">
    <source>
        <dbReference type="SMART" id="SM00327"/>
    </source>
</evidence>
<dbReference type="SUPFAM" id="SSF53300">
    <property type="entry name" value="vWA-like"/>
    <property type="match status" value="1"/>
</dbReference>
<gene>
    <name evidence="2" type="ORF">FHP08_12320</name>
</gene>
<keyword evidence="3" id="KW-1185">Reference proteome</keyword>
<feature type="domain" description="VWFA" evidence="1">
    <location>
        <begin position="350"/>
        <end position="551"/>
    </location>
</feature>
<dbReference type="Gene3D" id="3.40.50.410">
    <property type="entry name" value="von Willebrand factor, type A domain"/>
    <property type="match status" value="1"/>
</dbReference>